<dbReference type="Proteomes" id="UP000216215">
    <property type="component" value="Unassembled WGS sequence"/>
</dbReference>
<proteinExistence type="predicted"/>
<evidence type="ECO:0000313" key="2">
    <source>
        <dbReference type="Proteomes" id="UP000216215"/>
    </source>
</evidence>
<evidence type="ECO:0008006" key="3">
    <source>
        <dbReference type="Google" id="ProtNLM"/>
    </source>
</evidence>
<comment type="caution">
    <text evidence="1">The sequence shown here is derived from an EMBL/GenBank/DDBJ whole genome shotgun (WGS) entry which is preliminary data.</text>
</comment>
<evidence type="ECO:0000313" key="1">
    <source>
        <dbReference type="EMBL" id="PAQ01565.1"/>
    </source>
</evidence>
<organism evidence="1 2">
    <name type="scientific">Mesorhizobium mediterraneum</name>
    <dbReference type="NCBI Taxonomy" id="43617"/>
    <lineage>
        <taxon>Bacteria</taxon>
        <taxon>Pseudomonadati</taxon>
        <taxon>Pseudomonadota</taxon>
        <taxon>Alphaproteobacteria</taxon>
        <taxon>Hyphomicrobiales</taxon>
        <taxon>Phyllobacteriaceae</taxon>
        <taxon>Mesorhizobium</taxon>
    </lineage>
</organism>
<accession>A0AB36R9Y1</accession>
<gene>
    <name evidence="1" type="ORF">CIT25_16140</name>
</gene>
<name>A0AB36R9Y1_9HYPH</name>
<dbReference type="EMBL" id="NPKI01000017">
    <property type="protein sequence ID" value="PAQ01565.1"/>
    <property type="molecule type" value="Genomic_DNA"/>
</dbReference>
<dbReference type="AlphaFoldDB" id="A0AB36R9Y1"/>
<sequence>MLARTPKATEMDFAAALRIPPKPAAIAEAEGAWREAVAELQAAQARHREMHRSYFGQVPGQPPSITGADVDKAGQEIAPYQQKERDAMKALEGQRAAFEAELASLKPKIDAYRNAIGTKLDELEDLIGVGVLFYAASVQANVKLPSKLPGRCQGMLQHGIAMTRKILNGTE</sequence>
<keyword evidence="2" id="KW-1185">Reference proteome</keyword>
<reference evidence="2" key="1">
    <citation type="submission" date="2017-08" db="EMBL/GenBank/DDBJ databases">
        <title>Mesorhizobium wenxinae sp. nov., a novel rhizobial species isolated from root nodules of chickpea (Cicer arietinum L.).</title>
        <authorList>
            <person name="Zhang J."/>
        </authorList>
    </citation>
    <scope>NUCLEOTIDE SEQUENCE [LARGE SCALE GENOMIC DNA]</scope>
    <source>
        <strain evidence="2">USDA 3392</strain>
    </source>
</reference>
<protein>
    <recommendedName>
        <fullName evidence="3">Molecular chaperone DnaJ</fullName>
    </recommendedName>
</protein>